<evidence type="ECO:0000256" key="3">
    <source>
        <dbReference type="PROSITE-ProRule" id="PRU00221"/>
    </source>
</evidence>
<feature type="repeat" description="WD" evidence="3">
    <location>
        <begin position="684"/>
        <end position="725"/>
    </location>
</feature>
<evidence type="ECO:0000256" key="2">
    <source>
        <dbReference type="ARBA" id="ARBA00022737"/>
    </source>
</evidence>
<comment type="caution">
    <text evidence="5">The sequence shown here is derived from an EMBL/GenBank/DDBJ whole genome shotgun (WGS) entry which is preliminary data.</text>
</comment>
<feature type="domain" description="NACHT" evidence="4">
    <location>
        <begin position="139"/>
        <end position="285"/>
    </location>
</feature>
<dbReference type="PROSITE" id="PS50082">
    <property type="entry name" value="WD_REPEATS_2"/>
    <property type="match status" value="9"/>
</dbReference>
<organism evidence="5 6">
    <name type="scientific">Mycena sanguinolenta</name>
    <dbReference type="NCBI Taxonomy" id="230812"/>
    <lineage>
        <taxon>Eukaryota</taxon>
        <taxon>Fungi</taxon>
        <taxon>Dikarya</taxon>
        <taxon>Basidiomycota</taxon>
        <taxon>Agaricomycotina</taxon>
        <taxon>Agaricomycetes</taxon>
        <taxon>Agaricomycetidae</taxon>
        <taxon>Agaricales</taxon>
        <taxon>Marasmiineae</taxon>
        <taxon>Mycenaceae</taxon>
        <taxon>Mycena</taxon>
    </lineage>
</organism>
<dbReference type="PANTHER" id="PTHR19848:SF8">
    <property type="entry name" value="F-BOX AND WD REPEAT DOMAIN CONTAINING 7"/>
    <property type="match status" value="1"/>
</dbReference>
<dbReference type="Pfam" id="PF00400">
    <property type="entry name" value="WD40"/>
    <property type="match status" value="8"/>
</dbReference>
<feature type="repeat" description="WD" evidence="3">
    <location>
        <begin position="882"/>
        <end position="923"/>
    </location>
</feature>
<accession>A0A8H7DCE9</accession>
<gene>
    <name evidence="5" type="ORF">MSAN_00906300</name>
</gene>
<dbReference type="InterPro" id="IPR020472">
    <property type="entry name" value="WD40_PAC1"/>
</dbReference>
<dbReference type="CDD" id="cd00200">
    <property type="entry name" value="WD40"/>
    <property type="match status" value="1"/>
</dbReference>
<keyword evidence="6" id="KW-1185">Reference proteome</keyword>
<dbReference type="PRINTS" id="PR00320">
    <property type="entry name" value="GPROTEINBRPT"/>
</dbReference>
<feature type="repeat" description="WD" evidence="3">
    <location>
        <begin position="770"/>
        <end position="811"/>
    </location>
</feature>
<dbReference type="Proteomes" id="UP000623467">
    <property type="component" value="Unassembled WGS sequence"/>
</dbReference>
<protein>
    <submittedName>
        <fullName evidence="5">WD-REPEATS-REGION domain-containing protein</fullName>
    </submittedName>
</protein>
<feature type="repeat" description="WD" evidence="3">
    <location>
        <begin position="925"/>
        <end position="966"/>
    </location>
</feature>
<sequence length="1052" mass="115288">MSASRFTLKDLEEDGLHKNSRVVPDLSRELESSGEEFGRSTMENFYGNISGGIGGRGGFGGKAGGSGGRGEGPVFIGGQQIFHSSTAVANSLKDLGLKYVSARHNAAETTAQKCMKGTRVKIIQDIIEQLTHPPSLSVRLVLCSGPAGSGKSTIAKTVAAQLEEEKKLAASFFFSRDYAECKEIKYIPSTLAHQLADYNLEFQALLVKLLKDDHSRLIYADPKEQFQKMVVQLLAQMPPSKTPWVICLDALDECGKDHGKILLHWLSESISDIPVHIRFFVTGRPEVQNYLQSSRLSFFCKYISTEDIGLETVKQDIHLYVTKSLHNDIWNMSPGGWKIKEQDVNKITSQADRLFIVAATAVRYVRTRAELGVHPQKSIDNLLKGNTHLKSLYDLYFQIIEEAIGIPVGNDPFEHIGKVLGAIVNLVEPQDIKTLADLLEINIEELRWTLIHLSAVLSVPDHGNVGVIKIRHLSFREFLTVGIGEKQPGLLCGTAAQQQYLVLNTFRVMQKELKFNICHLPTSHLQNIDIPDLEESKQKYIQSHLAYSSRFWATHLAASPYSIKLAQITGSFVLDYFLFWLEVLSLIGAVGSAADSLSKFIKWASESIQDPIMVDTIEFMHDGKRFITFFRDPIVQSAPHIYLSALALAPEQSQIVKHFHPQFPHLLSAGIGQMDVWPATTLVLERHTGPVISVAFSPNGKWIVSGTEDGTVCVWDAENGEMVTGPINGHTNRVNSVAFSPDSKQIVSSSNDNTVHIWDAESGEVVVGPFRGHTDWVNSVAFSPNGKQIVSGSHDNTICVWNAENGEMITGPINGHTSCVNSVAFSPDGKQIVSGSGDNTVCVWDAESGEMVGSPFNGHTDQVRSVGFSPDGKQIVSGSDDHTGHTDHVYSTAFSPDGKWIVSGSRDNTVCVWDAESREVVAGPFKGHTNSVMSVTFSPDCKWIVSGSFDKTVRMWNSETGKVVADIFDGHTDNVYSVAFSPNGKQIVSGSADNTVLVWDAESGKVVCGPFKGHTEWVESVAFSPDGKWIVSGSRDNTVCVWDAETGEVVVG</sequence>
<feature type="repeat" description="WD" evidence="3">
    <location>
        <begin position="856"/>
        <end position="883"/>
    </location>
</feature>
<dbReference type="AlphaFoldDB" id="A0A8H7DCE9"/>
<dbReference type="Gene3D" id="2.130.10.10">
    <property type="entry name" value="YVTN repeat-like/Quinoprotein amine dehydrogenase"/>
    <property type="match status" value="4"/>
</dbReference>
<evidence type="ECO:0000313" key="5">
    <source>
        <dbReference type="EMBL" id="KAF7366491.1"/>
    </source>
</evidence>
<feature type="repeat" description="WD" evidence="3">
    <location>
        <begin position="968"/>
        <end position="1009"/>
    </location>
</feature>
<dbReference type="PANTHER" id="PTHR19848">
    <property type="entry name" value="WD40 REPEAT PROTEIN"/>
    <property type="match status" value="1"/>
</dbReference>
<dbReference type="InterPro" id="IPR056884">
    <property type="entry name" value="NPHP3-like_N"/>
</dbReference>
<reference evidence="5" key="1">
    <citation type="submission" date="2020-05" db="EMBL/GenBank/DDBJ databases">
        <title>Mycena genomes resolve the evolution of fungal bioluminescence.</title>
        <authorList>
            <person name="Tsai I.J."/>
        </authorList>
    </citation>
    <scope>NUCLEOTIDE SEQUENCE</scope>
    <source>
        <strain evidence="5">160909Yilan</strain>
    </source>
</reference>
<dbReference type="InterPro" id="IPR027417">
    <property type="entry name" value="P-loop_NTPase"/>
</dbReference>
<dbReference type="InterPro" id="IPR015943">
    <property type="entry name" value="WD40/YVTN_repeat-like_dom_sf"/>
</dbReference>
<dbReference type="InterPro" id="IPR036322">
    <property type="entry name" value="WD40_repeat_dom_sf"/>
</dbReference>
<dbReference type="SUPFAM" id="SSF50978">
    <property type="entry name" value="WD40 repeat-like"/>
    <property type="match status" value="1"/>
</dbReference>
<dbReference type="SMART" id="SM00320">
    <property type="entry name" value="WD40"/>
    <property type="match status" value="9"/>
</dbReference>
<feature type="repeat" description="WD" evidence="3">
    <location>
        <begin position="727"/>
        <end position="768"/>
    </location>
</feature>
<evidence type="ECO:0000256" key="1">
    <source>
        <dbReference type="ARBA" id="ARBA00022574"/>
    </source>
</evidence>
<dbReference type="Pfam" id="PF24883">
    <property type="entry name" value="NPHP3_N"/>
    <property type="match status" value="1"/>
</dbReference>
<dbReference type="PROSITE" id="PS50837">
    <property type="entry name" value="NACHT"/>
    <property type="match status" value="1"/>
</dbReference>
<dbReference type="Gene3D" id="3.40.50.300">
    <property type="entry name" value="P-loop containing nucleotide triphosphate hydrolases"/>
    <property type="match status" value="1"/>
</dbReference>
<evidence type="ECO:0000313" key="6">
    <source>
        <dbReference type="Proteomes" id="UP000623467"/>
    </source>
</evidence>
<dbReference type="EMBL" id="JACAZH010000006">
    <property type="protein sequence ID" value="KAF7366491.1"/>
    <property type="molecule type" value="Genomic_DNA"/>
</dbReference>
<keyword evidence="2" id="KW-0677">Repeat</keyword>
<dbReference type="InterPro" id="IPR001680">
    <property type="entry name" value="WD40_rpt"/>
</dbReference>
<dbReference type="OrthoDB" id="538223at2759"/>
<feature type="repeat" description="WD" evidence="3">
    <location>
        <begin position="813"/>
        <end position="854"/>
    </location>
</feature>
<dbReference type="SUPFAM" id="SSF52540">
    <property type="entry name" value="P-loop containing nucleoside triphosphate hydrolases"/>
    <property type="match status" value="1"/>
</dbReference>
<keyword evidence="1 3" id="KW-0853">WD repeat</keyword>
<dbReference type="InterPro" id="IPR019775">
    <property type="entry name" value="WD40_repeat_CS"/>
</dbReference>
<dbReference type="PROSITE" id="PS50294">
    <property type="entry name" value="WD_REPEATS_REGION"/>
    <property type="match status" value="9"/>
</dbReference>
<dbReference type="PROSITE" id="PS00678">
    <property type="entry name" value="WD_REPEATS_1"/>
    <property type="match status" value="8"/>
</dbReference>
<feature type="repeat" description="WD" evidence="3">
    <location>
        <begin position="1011"/>
        <end position="1052"/>
    </location>
</feature>
<dbReference type="InterPro" id="IPR007111">
    <property type="entry name" value="NACHT_NTPase"/>
</dbReference>
<name>A0A8H7DCE9_9AGAR</name>
<evidence type="ECO:0000259" key="4">
    <source>
        <dbReference type="PROSITE" id="PS50837"/>
    </source>
</evidence>
<proteinExistence type="predicted"/>